<keyword evidence="4" id="KW-1185">Reference proteome</keyword>
<sequence length="449" mass="49017">MIMGNISNIIQIFQAKRQQIVLSMVVFASIIIFMLLLPKLYQIDWIGFGPVSDILISEEEAINFKTGEIVTLHKITRQIKSAKKLWDWLALLGIPVLLVILGTQFQSNEKKLAEEKAKAEKERIDEQVQAEKERADEQAQTEKERADEQAKAEKEKTTNILNEEALQGYIDRMSELLLDKNLKSLSPQDALREAALDVARARTLSVLRRLDVDGERKGSIIRFLIDAEFINQLQLDLSYAKLSGADMNGANLSGANFYGANFYGANLNNAKLSGANLSGANFYGAKLSGANFYGADLSGAKLSGAKLSGANFYGADLSRAYLSGANLNGANFYSANLSSANLSSANLCFANLSGANLCFANLFSAYLSSAKLNGANLSGANFFSANLSDTKLSGADFSGTKLSNANLSGANLIEAKNLTPEQIKQAKNWEKAVYTPDFYKQLYLEEDII</sequence>
<dbReference type="InterPro" id="IPR001646">
    <property type="entry name" value="5peptide_repeat"/>
</dbReference>
<keyword evidence="2" id="KW-1133">Transmembrane helix</keyword>
<feature type="region of interest" description="Disordered" evidence="1">
    <location>
        <begin position="123"/>
        <end position="156"/>
    </location>
</feature>
<protein>
    <submittedName>
        <fullName evidence="3">Pentapeptide repeat-containing protein</fullName>
    </submittedName>
</protein>
<comment type="caution">
    <text evidence="3">The sequence shown here is derived from an EMBL/GenBank/DDBJ whole genome shotgun (WGS) entry which is preliminary data.</text>
</comment>
<dbReference type="EMBL" id="JADEWL010000086">
    <property type="protein sequence ID" value="MBE9215115.1"/>
    <property type="molecule type" value="Genomic_DNA"/>
</dbReference>
<dbReference type="Gene3D" id="2.160.20.80">
    <property type="entry name" value="E3 ubiquitin-protein ligase SopA"/>
    <property type="match status" value="1"/>
</dbReference>
<evidence type="ECO:0000313" key="3">
    <source>
        <dbReference type="EMBL" id="MBE9215115.1"/>
    </source>
</evidence>
<feature type="transmembrane region" description="Helical" evidence="2">
    <location>
        <begin position="20"/>
        <end position="37"/>
    </location>
</feature>
<dbReference type="PANTHER" id="PTHR47200">
    <property type="entry name" value="THYLAKOID LUMENAL 15 KDA PROTEIN 1, CHLOROPLASTIC"/>
    <property type="match status" value="1"/>
</dbReference>
<accession>A0A8J7F4T3</accession>
<evidence type="ECO:0000256" key="1">
    <source>
        <dbReference type="SAM" id="MobiDB-lite"/>
    </source>
</evidence>
<dbReference type="Pfam" id="PF00805">
    <property type="entry name" value="Pentapeptide"/>
    <property type="match status" value="4"/>
</dbReference>
<dbReference type="InterPro" id="IPR044213">
    <property type="entry name" value="At2g44920-like"/>
</dbReference>
<dbReference type="AlphaFoldDB" id="A0A8J7F4T3"/>
<name>A0A8J7F4T3_9CYAN</name>
<dbReference type="SUPFAM" id="SSF141571">
    <property type="entry name" value="Pentapeptide repeat-like"/>
    <property type="match status" value="1"/>
</dbReference>
<organism evidence="3 4">
    <name type="scientific">Plectonema cf. radiosum LEGE 06105</name>
    <dbReference type="NCBI Taxonomy" id="945769"/>
    <lineage>
        <taxon>Bacteria</taxon>
        <taxon>Bacillati</taxon>
        <taxon>Cyanobacteriota</taxon>
        <taxon>Cyanophyceae</taxon>
        <taxon>Oscillatoriophycideae</taxon>
        <taxon>Oscillatoriales</taxon>
        <taxon>Microcoleaceae</taxon>
        <taxon>Plectonema</taxon>
    </lineage>
</organism>
<gene>
    <name evidence="3" type="ORF">IQ247_21020</name>
</gene>
<dbReference type="PANTHER" id="PTHR47200:SF2">
    <property type="entry name" value="THYLAKOID LUMENAL 15 KDA PROTEIN 1, CHLOROPLASTIC"/>
    <property type="match status" value="1"/>
</dbReference>
<evidence type="ECO:0000313" key="4">
    <source>
        <dbReference type="Proteomes" id="UP000620559"/>
    </source>
</evidence>
<reference evidence="3" key="1">
    <citation type="submission" date="2020-10" db="EMBL/GenBank/DDBJ databases">
        <authorList>
            <person name="Castelo-Branco R."/>
            <person name="Eusebio N."/>
            <person name="Adriana R."/>
            <person name="Vieira A."/>
            <person name="Brugerolle De Fraissinette N."/>
            <person name="Rezende De Castro R."/>
            <person name="Schneider M.P."/>
            <person name="Vasconcelos V."/>
            <person name="Leao P.N."/>
        </authorList>
    </citation>
    <scope>NUCLEOTIDE SEQUENCE</scope>
    <source>
        <strain evidence="3">LEGE 06105</strain>
    </source>
</reference>
<keyword evidence="2" id="KW-0472">Membrane</keyword>
<proteinExistence type="predicted"/>
<keyword evidence="2" id="KW-0812">Transmembrane</keyword>
<dbReference type="Proteomes" id="UP000620559">
    <property type="component" value="Unassembled WGS sequence"/>
</dbReference>
<evidence type="ECO:0000256" key="2">
    <source>
        <dbReference type="SAM" id="Phobius"/>
    </source>
</evidence>